<evidence type="ECO:0000313" key="1">
    <source>
        <dbReference type="EMBL" id="SHG56313.1"/>
    </source>
</evidence>
<dbReference type="RefSeq" id="WP_072841703.1">
    <property type="nucleotide sequence ID" value="NZ_FQVF01000024.1"/>
</dbReference>
<evidence type="ECO:0000313" key="2">
    <source>
        <dbReference type="Proteomes" id="UP000184517"/>
    </source>
</evidence>
<dbReference type="AlphaFoldDB" id="A0A1M5KVW7"/>
<proteinExistence type="predicted"/>
<sequence length="701" mass="80318">MRMQFRPASYLPIKANSLKEAETLSGLHPENIILIEDKKLGKQSVRSFDFGRFCYTRKDLSKHQFNEQTGLKQFRVDSSSFRPERRNFIAKAIEFIREQRGTESTSIDIAGNLTHFFFFLEKSTDEDEWPSTMEKALTCYQKYVENISHRMRLPRTAKQALKGSSGYAFTNTARELVCNVYGLSKQDIERIIPSLVVSRSDPKEQDQTASRSDRQKFVHFCLSIFEQLHDSILNQRPFPWRIDLSNAGIDKTFIMSGKPSSTQKASIYSDLFYGESGAIISEEKHEQILGSLGFTSSKDLIKINGSGNSNRSSVNYWFRKKRADFNKLNANDDLYESCLRTSYELATYCFWYSFLAATSLNYSVASKLRVGSEEYTPERGYVFSGLKVRAGNKTVHAEFKKQFQRFFTKFQELRSWAVSQLDKEPPIWFFLFERSKATRIASKGTTNLHKKSDFDRSSYRLIPSGIARTLKSIVRIWEIDVELFSPRMIRQGVSFDFYKLSGSDSGIVAQKLGNSISTVQQAYSGVNEEDSHPELADYYNSVITSVKAVGRSDSNYIPVRVIEDDITDNLPVGNCDNSDFVKPKKAEQFTEGAPDPDCARSETCLFCEFFAIHADETGLRKLLSFRELFPLLKERAGSIDRYITVFAPIEGRIEEILEHIKKSYLDKAALIEEISEEVSEGDLDEFWSHHFNFLIELGYAE</sequence>
<organism evidence="1 2">
    <name type="scientific">Marinomonas polaris DSM 16579</name>
    <dbReference type="NCBI Taxonomy" id="1122206"/>
    <lineage>
        <taxon>Bacteria</taxon>
        <taxon>Pseudomonadati</taxon>
        <taxon>Pseudomonadota</taxon>
        <taxon>Gammaproteobacteria</taxon>
        <taxon>Oceanospirillales</taxon>
        <taxon>Oceanospirillaceae</taxon>
        <taxon>Marinomonas</taxon>
    </lineage>
</organism>
<dbReference type="STRING" id="1122206.SAMN02745753_04129"/>
<accession>A0A1M5KVW7</accession>
<reference evidence="2" key="1">
    <citation type="submission" date="2016-11" db="EMBL/GenBank/DDBJ databases">
        <authorList>
            <person name="Varghese N."/>
            <person name="Submissions S."/>
        </authorList>
    </citation>
    <scope>NUCLEOTIDE SEQUENCE [LARGE SCALE GENOMIC DNA]</scope>
    <source>
        <strain evidence="2">DSM 16579</strain>
    </source>
</reference>
<dbReference type="EMBL" id="FQVF01000024">
    <property type="protein sequence ID" value="SHG56313.1"/>
    <property type="molecule type" value="Genomic_DNA"/>
</dbReference>
<name>A0A1M5KVW7_9GAMM</name>
<keyword evidence="2" id="KW-1185">Reference proteome</keyword>
<protein>
    <submittedName>
        <fullName evidence="1">Uncharacterized protein</fullName>
    </submittedName>
</protein>
<gene>
    <name evidence="1" type="ORF">SAMN02745753_04129</name>
</gene>
<dbReference type="Proteomes" id="UP000184517">
    <property type="component" value="Unassembled WGS sequence"/>
</dbReference>
<dbReference type="OrthoDB" id="5366218at2"/>